<evidence type="ECO:0000256" key="4">
    <source>
        <dbReference type="ARBA" id="ARBA00022989"/>
    </source>
</evidence>
<evidence type="ECO:0000256" key="6">
    <source>
        <dbReference type="ARBA" id="ARBA00023136"/>
    </source>
</evidence>
<dbReference type="OMA" id="ITAGWVM"/>
<dbReference type="Proteomes" id="UP000030759">
    <property type="component" value="Unassembled WGS sequence"/>
</dbReference>
<dbReference type="Ensembl" id="ENSCGRT00001000139.1">
    <property type="protein sequence ID" value="ENSCGRP00001000115.1"/>
    <property type="gene ID" value="ENSCGRG00001000128.1"/>
</dbReference>
<keyword evidence="8" id="KW-0807">Transducer</keyword>
<keyword evidence="2" id="KW-1003">Cell membrane</keyword>
<dbReference type="AlphaFoldDB" id="G3HE50"/>
<feature type="transmembrane region" description="Helical" evidence="10">
    <location>
        <begin position="144"/>
        <end position="168"/>
    </location>
</feature>
<organism evidence="12 15">
    <name type="scientific">Cricetulus griseus</name>
    <name type="common">Chinese hamster</name>
    <name type="synonym">Cricetulus barabensis griseus</name>
    <dbReference type="NCBI Taxonomy" id="10029"/>
    <lineage>
        <taxon>Eukaryota</taxon>
        <taxon>Metazoa</taxon>
        <taxon>Chordata</taxon>
        <taxon>Craniata</taxon>
        <taxon>Vertebrata</taxon>
        <taxon>Euteleostomi</taxon>
        <taxon>Mammalia</taxon>
        <taxon>Eutheria</taxon>
        <taxon>Euarchontoglires</taxon>
        <taxon>Glires</taxon>
        <taxon>Rodentia</taxon>
        <taxon>Myomorpha</taxon>
        <taxon>Muroidea</taxon>
        <taxon>Cricetidae</taxon>
        <taxon>Cricetinae</taxon>
        <taxon>Cricetulus</taxon>
    </lineage>
</organism>
<dbReference type="GO" id="GO:0004930">
    <property type="term" value="F:G protein-coupled receptor activity"/>
    <property type="evidence" value="ECO:0007669"/>
    <property type="project" value="UniProtKB-KW"/>
</dbReference>
<dbReference type="EMBL" id="JH000309">
    <property type="protein sequence ID" value="EGV98897.1"/>
    <property type="molecule type" value="Genomic_DNA"/>
</dbReference>
<evidence type="ECO:0000313" key="14">
    <source>
        <dbReference type="Ensembl" id="ENSCGRP00001000115.1"/>
    </source>
</evidence>
<reference evidence="13" key="4">
    <citation type="submission" date="2013-03" db="EMBL/GenBank/DDBJ databases">
        <title>Chinese hamster genome sequenced from sorted chromosomes.</title>
        <authorList>
            <person name="Brinkrolf K."/>
            <person name="Rupp O."/>
            <person name="Laux H."/>
            <person name="Kollin F."/>
            <person name="Ernst W."/>
            <person name="Linke B."/>
            <person name="Kofler R."/>
            <person name="Romand S."/>
            <person name="Hesse F."/>
            <person name="Budach W.E."/>
            <person name="Galosy S."/>
            <person name="Muller D."/>
            <person name="Noll T."/>
            <person name="Wienberg J."/>
            <person name="Jostock T."/>
            <person name="Leonard M."/>
            <person name="Grillari J."/>
            <person name="Tauch A."/>
            <person name="Goesmann A."/>
            <person name="Helk B."/>
            <person name="Mott J.E."/>
            <person name="Puehler A."/>
            <person name="Borth N."/>
        </authorList>
    </citation>
    <scope>NUCLEOTIDE SEQUENCE</scope>
    <source>
        <strain evidence="13">17A/GY</strain>
    </source>
</reference>
<evidence type="ECO:0000256" key="10">
    <source>
        <dbReference type="SAM" id="Phobius"/>
    </source>
</evidence>
<dbReference type="GO" id="GO:0005886">
    <property type="term" value="C:plasma membrane"/>
    <property type="evidence" value="ECO:0007669"/>
    <property type="project" value="TreeGrafter"/>
</dbReference>
<reference evidence="16" key="3">
    <citation type="journal article" date="2013" name="Nat. Biotechnol.">
        <title>Chinese hamster genome sequenced from sorted chromosomes.</title>
        <authorList>
            <person name="Brinkrolf K."/>
            <person name="Rupp O."/>
            <person name="Laux H."/>
            <person name="Kollin F."/>
            <person name="Ernst W."/>
            <person name="Linke B."/>
            <person name="Kofler R."/>
            <person name="Romand S."/>
            <person name="Hesse F."/>
            <person name="Budach W.E."/>
            <person name="Galosy S."/>
            <person name="Muller D."/>
            <person name="Noll T."/>
            <person name="Wienberg J."/>
            <person name="Jostock T."/>
            <person name="Leonard M."/>
            <person name="Grillari J."/>
            <person name="Tauch A."/>
            <person name="Goesmann A."/>
            <person name="Helk B."/>
            <person name="Mott J.E."/>
            <person name="Puhler A."/>
            <person name="Borth N."/>
        </authorList>
    </citation>
    <scope>NUCLEOTIDE SEQUENCE [LARGE SCALE GENOMIC DNA]</scope>
    <source>
        <strain evidence="16">17A/GY</strain>
    </source>
</reference>
<evidence type="ECO:0000256" key="8">
    <source>
        <dbReference type="ARBA" id="ARBA00023224"/>
    </source>
</evidence>
<evidence type="ECO:0000256" key="3">
    <source>
        <dbReference type="ARBA" id="ARBA00022692"/>
    </source>
</evidence>
<sequence>MNLTTLIWSTEKTTMNESDYIENVFCTNMANILSILTVTIAVVGLAGNAIVLWLLGVQMHRNAFSVYVLNLAGADFLYLCFQTVWSLDYILLRFHISYFDIPIFLFNVLIFAYLAVLFVAPCGSNLALLVRICCGSQRIPVTRLYVTIAVTVLVFLLFGLPYAIYLFILDWIVELHIIFPCGGYGMTTFLSCVNSSANPIIYFLVGSIRHRKLQRKTLKILLQKAMQDTPEEEGGERGSSGNPGEQETVWCSS</sequence>
<feature type="transmembrane region" description="Helical" evidence="10">
    <location>
        <begin position="105"/>
        <end position="132"/>
    </location>
</feature>
<evidence type="ECO:0000256" key="7">
    <source>
        <dbReference type="ARBA" id="ARBA00023170"/>
    </source>
</evidence>
<dbReference type="Proteomes" id="UP000694386">
    <property type="component" value="Unplaced"/>
</dbReference>
<dbReference type="Gene3D" id="1.20.1070.10">
    <property type="entry name" value="Rhodopsin 7-helix transmembrane proteins"/>
    <property type="match status" value="2"/>
</dbReference>
<accession>G3HE50</accession>
<dbReference type="InterPro" id="IPR000276">
    <property type="entry name" value="GPCR_Rhodpsn"/>
</dbReference>
<evidence type="ECO:0000256" key="5">
    <source>
        <dbReference type="ARBA" id="ARBA00023040"/>
    </source>
</evidence>
<evidence type="ECO:0000313" key="15">
    <source>
        <dbReference type="Proteomes" id="UP000001075"/>
    </source>
</evidence>
<keyword evidence="6 10" id="KW-0472">Membrane</keyword>
<keyword evidence="7 12" id="KW-0675">Receptor</keyword>
<comment type="subcellular location">
    <subcellularLocation>
        <location evidence="1">Cell membrane</location>
        <topology evidence="1">Multi-pass membrane protein</topology>
    </subcellularLocation>
</comment>
<keyword evidence="4 10" id="KW-1133">Transmembrane helix</keyword>
<reference evidence="14" key="5">
    <citation type="submission" date="2025-05" db="UniProtKB">
        <authorList>
            <consortium name="Ensembl"/>
        </authorList>
    </citation>
    <scope>IDENTIFICATION</scope>
</reference>
<proteinExistence type="predicted"/>
<keyword evidence="5" id="KW-0297">G-protein coupled receptor</keyword>
<evidence type="ECO:0000256" key="9">
    <source>
        <dbReference type="SAM" id="MobiDB-lite"/>
    </source>
</evidence>
<gene>
    <name evidence="13" type="ORF">H671_3g10906</name>
    <name evidence="12" type="ORF">I79_008823</name>
</gene>
<evidence type="ECO:0000256" key="2">
    <source>
        <dbReference type="ARBA" id="ARBA00022475"/>
    </source>
</evidence>
<dbReference type="InterPro" id="IPR017452">
    <property type="entry name" value="GPCR_Rhodpsn_7TM"/>
</dbReference>
<name>G3HE50_CRIGR</name>
<feature type="transmembrane region" description="Helical" evidence="10">
    <location>
        <begin position="32"/>
        <end position="55"/>
    </location>
</feature>
<evidence type="ECO:0000313" key="13">
    <source>
        <dbReference type="EMBL" id="ERE77658.1"/>
    </source>
</evidence>
<reference evidence="15" key="1">
    <citation type="journal article" date="2011" name="Nat. Biotechnol.">
        <title>The genomic sequence of the Chinese hamster ovary (CHO)-K1 cell line.</title>
        <authorList>
            <person name="Xu X."/>
            <person name="Nagarajan H."/>
            <person name="Lewis N.E."/>
            <person name="Pan S."/>
            <person name="Cai Z."/>
            <person name="Liu X."/>
            <person name="Chen W."/>
            <person name="Xie M."/>
            <person name="Wang W."/>
            <person name="Hammond S."/>
            <person name="Andersen M.R."/>
            <person name="Neff N."/>
            <person name="Passarelli B."/>
            <person name="Koh W."/>
            <person name="Fan H.C."/>
            <person name="Wang J."/>
            <person name="Gui Y."/>
            <person name="Lee K.H."/>
            <person name="Betenbaugh M.J."/>
            <person name="Quake S.R."/>
            <person name="Famili I."/>
            <person name="Palsson B.O."/>
            <person name="Wang J."/>
        </authorList>
    </citation>
    <scope>NUCLEOTIDE SEQUENCE [LARGE SCALE GENOMIC DNA]</scope>
    <source>
        <strain evidence="15">CHO K1 cell line</strain>
    </source>
</reference>
<reference evidence="12" key="2">
    <citation type="submission" date="2011-08" db="EMBL/GenBank/DDBJ databases">
        <title>The genomic sequence of the Chinese hamster ovary CHO-K1 cell line.</title>
        <authorList>
            <person name="Xu X."/>
            <person name="Nagarajan H."/>
            <person name="Lewis N.E."/>
            <person name="Pan S."/>
            <person name="Cai Z."/>
            <person name="Liu X."/>
            <person name="Chen W."/>
            <person name="Xie M."/>
            <person name="Wang W."/>
            <person name="Hammond S."/>
            <person name="Andersen M.R."/>
            <person name="Neff N."/>
            <person name="Passarelli B."/>
            <person name="Koh W."/>
            <person name="Fan C.H."/>
            <person name="Wang J."/>
            <person name="Gui Y."/>
            <person name="Lee K.H."/>
            <person name="Betenbaugh M.J."/>
            <person name="Quake S.R."/>
            <person name="Famili I."/>
            <person name="Palsson B.O."/>
            <person name="Wang J."/>
        </authorList>
    </citation>
    <scope>NUCLEOTIDE SEQUENCE</scope>
</reference>
<evidence type="ECO:0000313" key="16">
    <source>
        <dbReference type="Proteomes" id="UP000030759"/>
    </source>
</evidence>
<feature type="transmembrane region" description="Helical" evidence="10">
    <location>
        <begin position="67"/>
        <end position="85"/>
    </location>
</feature>
<dbReference type="InterPro" id="IPR026234">
    <property type="entry name" value="MRGPCRFAMILY"/>
</dbReference>
<feature type="region of interest" description="Disordered" evidence="9">
    <location>
        <begin position="227"/>
        <end position="253"/>
    </location>
</feature>
<dbReference type="PANTHER" id="PTHR11334">
    <property type="entry name" value="MAS-RELATED G-PROTEIN COUPLED RECEPTOR"/>
    <property type="match status" value="1"/>
</dbReference>
<dbReference type="PROSITE" id="PS50262">
    <property type="entry name" value="G_PROTEIN_RECEP_F1_2"/>
    <property type="match status" value="1"/>
</dbReference>
<evidence type="ECO:0000259" key="11">
    <source>
        <dbReference type="PROSITE" id="PS50262"/>
    </source>
</evidence>
<evidence type="ECO:0000313" key="12">
    <source>
        <dbReference type="EMBL" id="EGV98897.1"/>
    </source>
</evidence>
<dbReference type="Proteomes" id="UP000001075">
    <property type="component" value="Unassembled WGS sequence"/>
</dbReference>
<protein>
    <submittedName>
        <fullName evidence="12">Mas-related G-protein coupled receptor member B1</fullName>
    </submittedName>
    <submittedName>
        <fullName evidence="13">Mas-related G-protein coupled receptor member X2-like protein</fullName>
    </submittedName>
</protein>
<feature type="domain" description="G-protein coupled receptors family 1 profile" evidence="11">
    <location>
        <begin position="80"/>
        <end position="202"/>
    </location>
</feature>
<keyword evidence="3 10" id="KW-0812">Transmembrane</keyword>
<dbReference type="eggNOG" id="ENOG502RTWA">
    <property type="taxonomic scope" value="Eukaryota"/>
</dbReference>
<feature type="transmembrane region" description="Helical" evidence="10">
    <location>
        <begin position="188"/>
        <end position="208"/>
    </location>
</feature>
<dbReference type="EMBL" id="KE673298">
    <property type="protein sequence ID" value="ERE77658.1"/>
    <property type="molecule type" value="Genomic_DNA"/>
</dbReference>
<dbReference type="PANTHER" id="PTHR11334:SF29">
    <property type="entry name" value="MAS-RELATED G-PROTEIN COUPLED RECEPTOR MEMBER X2"/>
    <property type="match status" value="1"/>
</dbReference>
<dbReference type="PRINTS" id="PR00237">
    <property type="entry name" value="GPCRRHODOPSN"/>
</dbReference>
<dbReference type="SUPFAM" id="SSF81321">
    <property type="entry name" value="Family A G protein-coupled receptor-like"/>
    <property type="match status" value="1"/>
</dbReference>
<evidence type="ECO:0000256" key="1">
    <source>
        <dbReference type="ARBA" id="ARBA00004651"/>
    </source>
</evidence>